<reference evidence="1" key="1">
    <citation type="submission" date="2014-09" db="EMBL/GenBank/DDBJ databases">
        <authorList>
            <person name="Magalhaes I.L.F."/>
            <person name="Oliveira U."/>
            <person name="Santos F.R."/>
            <person name="Vidigal T.H.D.A."/>
            <person name="Brescovit A.D."/>
            <person name="Santos A.J."/>
        </authorList>
    </citation>
    <scope>NUCLEOTIDE SEQUENCE</scope>
    <source>
        <tissue evidence="1">Shoot tissue taken approximately 20 cm above the soil surface</tissue>
    </source>
</reference>
<organism evidence="1">
    <name type="scientific">Arundo donax</name>
    <name type="common">Giant reed</name>
    <name type="synonym">Donax arundinaceus</name>
    <dbReference type="NCBI Taxonomy" id="35708"/>
    <lineage>
        <taxon>Eukaryota</taxon>
        <taxon>Viridiplantae</taxon>
        <taxon>Streptophyta</taxon>
        <taxon>Embryophyta</taxon>
        <taxon>Tracheophyta</taxon>
        <taxon>Spermatophyta</taxon>
        <taxon>Magnoliopsida</taxon>
        <taxon>Liliopsida</taxon>
        <taxon>Poales</taxon>
        <taxon>Poaceae</taxon>
        <taxon>PACMAD clade</taxon>
        <taxon>Arundinoideae</taxon>
        <taxon>Arundineae</taxon>
        <taxon>Arundo</taxon>
    </lineage>
</organism>
<protein>
    <submittedName>
        <fullName evidence="1">Uncharacterized protein</fullName>
    </submittedName>
</protein>
<evidence type="ECO:0000313" key="1">
    <source>
        <dbReference type="EMBL" id="JAE16194.1"/>
    </source>
</evidence>
<sequence>MFSSLNGFLCLELKFIDFSSGEES</sequence>
<accession>A0A0A9FYC5</accession>
<name>A0A0A9FYC5_ARUDO</name>
<dbReference type="AlphaFoldDB" id="A0A0A9FYC5"/>
<reference evidence="1" key="2">
    <citation type="journal article" date="2015" name="Data Brief">
        <title>Shoot transcriptome of the giant reed, Arundo donax.</title>
        <authorList>
            <person name="Barrero R.A."/>
            <person name="Guerrero F.D."/>
            <person name="Moolhuijzen P."/>
            <person name="Goolsby J.A."/>
            <person name="Tidwell J."/>
            <person name="Bellgard S.E."/>
            <person name="Bellgard M.I."/>
        </authorList>
    </citation>
    <scope>NUCLEOTIDE SEQUENCE</scope>
    <source>
        <tissue evidence="1">Shoot tissue taken approximately 20 cm above the soil surface</tissue>
    </source>
</reference>
<proteinExistence type="predicted"/>
<dbReference type="EMBL" id="GBRH01181702">
    <property type="protein sequence ID" value="JAE16194.1"/>
    <property type="molecule type" value="Transcribed_RNA"/>
</dbReference>